<proteinExistence type="predicted"/>
<dbReference type="Proteomes" id="UP000233731">
    <property type="component" value="Unassembled WGS sequence"/>
</dbReference>
<reference evidence="1 2" key="1">
    <citation type="submission" date="2017-10" db="EMBL/GenBank/DDBJ databases">
        <title>Bifidobacterium genomics.</title>
        <authorList>
            <person name="Lugli G.A."/>
            <person name="Milani C."/>
            <person name="Mancabelli L."/>
        </authorList>
    </citation>
    <scope>NUCLEOTIDE SEQUENCE [LARGE SCALE GENOMIC DNA]</scope>
    <source>
        <strain evidence="1 2">1460B</strain>
    </source>
</reference>
<name>A0A2N3RAD8_9BIFI</name>
<organism evidence="1 2">
    <name type="scientific">Bifidobacterium asteroides</name>
    <dbReference type="NCBI Taxonomy" id="1684"/>
    <lineage>
        <taxon>Bacteria</taxon>
        <taxon>Bacillati</taxon>
        <taxon>Actinomycetota</taxon>
        <taxon>Actinomycetes</taxon>
        <taxon>Bifidobacteriales</taxon>
        <taxon>Bifidobacteriaceae</taxon>
        <taxon>Bifidobacterium</taxon>
    </lineage>
</organism>
<keyword evidence="1" id="KW-0378">Hydrolase</keyword>
<protein>
    <submittedName>
        <fullName evidence="1">Restriction endonuclease ApaLI</fullName>
    </submittedName>
</protein>
<evidence type="ECO:0000313" key="2">
    <source>
        <dbReference type="Proteomes" id="UP000233731"/>
    </source>
</evidence>
<dbReference type="RefSeq" id="WP_143243363.1">
    <property type="nucleotide sequence ID" value="NZ_PCHJ01000015.1"/>
</dbReference>
<evidence type="ECO:0000313" key="1">
    <source>
        <dbReference type="EMBL" id="PKV09440.1"/>
    </source>
</evidence>
<dbReference type="EMBL" id="PCHJ01000015">
    <property type="protein sequence ID" value="PKV09440.1"/>
    <property type="molecule type" value="Genomic_DNA"/>
</dbReference>
<gene>
    <name evidence="1" type="ORF">CQR44_0973</name>
</gene>
<accession>A0A2N3RAD8</accession>
<comment type="caution">
    <text evidence="1">The sequence shown here is derived from an EMBL/GenBank/DDBJ whole genome shotgun (WGS) entry which is preliminary data.</text>
</comment>
<sequence>MVLSGSQKAFYGEFAEHGNGDALVRISPREVVLLTIITRLDLHNGRREPWMDSGILSVAQKGLYNIDSDDIEKLPSLNEDYAYKILGFAEVEDNEKPEHLYLKTLSSLYRRRTKYWRILRDQPFPTADQIAPRTLLEYGNCDDSLLFSWMAWRKLAYDLDNRSGQETGYLFEPILVACLGGASLGARNSVVHRIDDQGNVHTQEGRQVDCYVKETKTVYELKMRVTIAASGQGRFREELSFPSEVAAAGLTPVLVVFDPTSSSRLSELSAAYENAGGQSATGDDAWALLKNNAEDGMAIFIEKYVEPLIDSARRGIPLEPAPITLAISEGGILISSTSGAELRIPRQQY</sequence>
<dbReference type="GO" id="GO:0004519">
    <property type="term" value="F:endonuclease activity"/>
    <property type="evidence" value="ECO:0007669"/>
    <property type="project" value="UniProtKB-KW"/>
</dbReference>
<keyword evidence="1" id="KW-0255">Endonuclease</keyword>
<dbReference type="AlphaFoldDB" id="A0A2N3RAD8"/>
<keyword evidence="1" id="KW-0540">Nuclease</keyword>